<dbReference type="STRING" id="1111676.MHC_04640"/>
<protein>
    <submittedName>
        <fullName evidence="1">Uncharacterized protein</fullName>
    </submittedName>
</protein>
<dbReference type="OrthoDB" id="9824646at2"/>
<organism evidence="1 2">
    <name type="scientific">Mycoplasma haemocanis (strain Illinois)</name>
    <dbReference type="NCBI Taxonomy" id="1111676"/>
    <lineage>
        <taxon>Bacteria</taxon>
        <taxon>Bacillati</taxon>
        <taxon>Mycoplasmatota</taxon>
        <taxon>Mollicutes</taxon>
        <taxon>Mycoplasmataceae</taxon>
        <taxon>Mycoplasma</taxon>
    </lineage>
</organism>
<evidence type="ECO:0000313" key="2">
    <source>
        <dbReference type="Proteomes" id="UP000009135"/>
    </source>
</evidence>
<dbReference type="Proteomes" id="UP000009135">
    <property type="component" value="Chromosome"/>
</dbReference>
<dbReference type="KEGG" id="mhe:MHC_04640"/>
<proteinExistence type="predicted"/>
<keyword evidence="2" id="KW-1185">Reference proteome</keyword>
<evidence type="ECO:0000313" key="1">
    <source>
        <dbReference type="EMBL" id="AEW45784.1"/>
    </source>
</evidence>
<dbReference type="EMBL" id="CP003199">
    <property type="protein sequence ID" value="AEW45784.1"/>
    <property type="molecule type" value="Genomic_DNA"/>
</dbReference>
<accession>H6N812</accession>
<sequence>MTAAVKTFLLAGGTASALGAGAIMYGDLLSPKIQKESIASFLSKNPVKRAIGTSEEEDWKKVWKMYKDSKQDIWNLGNLSGDAPTEFKNVCKEKLNLKVSGSGSEEYKDFLLFCSRDTLISDLIRENNKDRDMLEGTDASSSDWKNAWKEYSSDSRNQKTENGSNIWNLNDWKTQHSQQNAPQTFIDKCVANIKHPSHNINDLLYLDTVKFCTKNKTSSSTANG</sequence>
<gene>
    <name evidence="1" type="ordered locus">MHC_04640</name>
</gene>
<reference evidence="1 2" key="1">
    <citation type="journal article" date="2012" name="J. Bacteriol.">
        <title>Complete genome sequence of Mycoplasma haemocanis strain Illinois.</title>
        <authorList>
            <person name="do Nascimento N.C."/>
            <person name="Guimaraes A.M."/>
            <person name="Santos A.P."/>
            <person name="Sanmiguel P.J."/>
            <person name="Messick J.B."/>
        </authorList>
    </citation>
    <scope>NUCLEOTIDE SEQUENCE [LARGE SCALE GENOMIC DNA]</scope>
    <source>
        <strain evidence="1 2">Illinois</strain>
    </source>
</reference>
<name>H6N812_MYCHN</name>
<dbReference type="HOGENOM" id="CLU_098620_0_0_14"/>
<dbReference type="AlphaFoldDB" id="H6N812"/>